<keyword evidence="3" id="KW-1185">Reference proteome</keyword>
<organism evidence="2 3">
    <name type="scientific">Synaphobranchus kaupii</name>
    <name type="common">Kaup's arrowtooth eel</name>
    <dbReference type="NCBI Taxonomy" id="118154"/>
    <lineage>
        <taxon>Eukaryota</taxon>
        <taxon>Metazoa</taxon>
        <taxon>Chordata</taxon>
        <taxon>Craniata</taxon>
        <taxon>Vertebrata</taxon>
        <taxon>Euteleostomi</taxon>
        <taxon>Actinopterygii</taxon>
        <taxon>Neopterygii</taxon>
        <taxon>Teleostei</taxon>
        <taxon>Anguilliformes</taxon>
        <taxon>Synaphobranchidae</taxon>
        <taxon>Synaphobranchus</taxon>
    </lineage>
</organism>
<dbReference type="AlphaFoldDB" id="A0A9Q1ELH6"/>
<sequence length="81" mass="8540">MGIAFCVLRERGTGGAPEGHRGLFTQRAGETSVQRAEGSHGREQEFSHNPTNKHSSARGSDRGPRPPNGGGGGLITRERGC</sequence>
<dbReference type="EMBL" id="JAINUF010000015">
    <property type="protein sequence ID" value="KAJ8341003.1"/>
    <property type="molecule type" value="Genomic_DNA"/>
</dbReference>
<dbReference type="Proteomes" id="UP001152622">
    <property type="component" value="Chromosome 15"/>
</dbReference>
<reference evidence="2" key="1">
    <citation type="journal article" date="2023" name="Science">
        <title>Genome structures resolve the early diversification of teleost fishes.</title>
        <authorList>
            <person name="Parey E."/>
            <person name="Louis A."/>
            <person name="Montfort J."/>
            <person name="Bouchez O."/>
            <person name="Roques C."/>
            <person name="Iampietro C."/>
            <person name="Lluch J."/>
            <person name="Castinel A."/>
            <person name="Donnadieu C."/>
            <person name="Desvignes T."/>
            <person name="Floi Bucao C."/>
            <person name="Jouanno E."/>
            <person name="Wen M."/>
            <person name="Mejri S."/>
            <person name="Dirks R."/>
            <person name="Jansen H."/>
            <person name="Henkel C."/>
            <person name="Chen W.J."/>
            <person name="Zahm M."/>
            <person name="Cabau C."/>
            <person name="Klopp C."/>
            <person name="Thompson A.W."/>
            <person name="Robinson-Rechavi M."/>
            <person name="Braasch I."/>
            <person name="Lecointre G."/>
            <person name="Bobe J."/>
            <person name="Postlethwait J.H."/>
            <person name="Berthelot C."/>
            <person name="Roest Crollius H."/>
            <person name="Guiguen Y."/>
        </authorList>
    </citation>
    <scope>NUCLEOTIDE SEQUENCE</scope>
    <source>
        <strain evidence="2">WJC10195</strain>
    </source>
</reference>
<proteinExistence type="predicted"/>
<evidence type="ECO:0000256" key="1">
    <source>
        <dbReference type="SAM" id="MobiDB-lite"/>
    </source>
</evidence>
<gene>
    <name evidence="2" type="ORF">SKAU_G00332940</name>
</gene>
<name>A0A9Q1ELH6_SYNKA</name>
<feature type="compositionally biased region" description="Basic and acidic residues" evidence="1">
    <location>
        <begin position="37"/>
        <end position="46"/>
    </location>
</feature>
<evidence type="ECO:0000313" key="2">
    <source>
        <dbReference type="EMBL" id="KAJ8341003.1"/>
    </source>
</evidence>
<feature type="region of interest" description="Disordered" evidence="1">
    <location>
        <begin position="1"/>
        <end position="81"/>
    </location>
</feature>
<protein>
    <submittedName>
        <fullName evidence="2">Uncharacterized protein</fullName>
    </submittedName>
</protein>
<evidence type="ECO:0000313" key="3">
    <source>
        <dbReference type="Proteomes" id="UP001152622"/>
    </source>
</evidence>
<comment type="caution">
    <text evidence="2">The sequence shown here is derived from an EMBL/GenBank/DDBJ whole genome shotgun (WGS) entry which is preliminary data.</text>
</comment>
<accession>A0A9Q1ELH6</accession>